<feature type="modified residue" description="4-aspartylphosphate" evidence="6">
    <location>
        <position position="637"/>
    </location>
</feature>
<evidence type="ECO:0000256" key="5">
    <source>
        <dbReference type="ARBA" id="ARBA00022777"/>
    </source>
</evidence>
<dbReference type="InterPro" id="IPR004358">
    <property type="entry name" value="Sig_transdc_His_kin-like_C"/>
</dbReference>
<protein>
    <recommendedName>
        <fullName evidence="2">histidine kinase</fullName>
        <ecNumber evidence="2">2.7.13.3</ecNumber>
    </recommendedName>
</protein>
<feature type="domain" description="Response regulatory" evidence="8">
    <location>
        <begin position="587"/>
        <end position="697"/>
    </location>
</feature>
<keyword evidence="3 6" id="KW-0597">Phosphoprotein</keyword>
<evidence type="ECO:0000256" key="6">
    <source>
        <dbReference type="PROSITE-ProRule" id="PRU00169"/>
    </source>
</evidence>
<dbReference type="SMART" id="SM00448">
    <property type="entry name" value="REC"/>
    <property type="match status" value="1"/>
</dbReference>
<dbReference type="InterPro" id="IPR003594">
    <property type="entry name" value="HATPase_dom"/>
</dbReference>
<name>A0A916ZTB9_9HYPH</name>
<comment type="caution">
    <text evidence="9">The sequence shown here is derived from an EMBL/GenBank/DDBJ whole genome shotgun (WGS) entry which is preliminary data.</text>
</comment>
<evidence type="ECO:0000259" key="8">
    <source>
        <dbReference type="PROSITE" id="PS50110"/>
    </source>
</evidence>
<dbReference type="InterPro" id="IPR036890">
    <property type="entry name" value="HATPase_C_sf"/>
</dbReference>
<evidence type="ECO:0000313" key="9">
    <source>
        <dbReference type="EMBL" id="GGE12894.1"/>
    </source>
</evidence>
<dbReference type="EMBL" id="BMIQ01000005">
    <property type="protein sequence ID" value="GGE12894.1"/>
    <property type="molecule type" value="Genomic_DNA"/>
</dbReference>
<reference evidence="9" key="1">
    <citation type="journal article" date="2014" name="Int. J. Syst. Evol. Microbiol.">
        <title>Complete genome sequence of Corynebacterium casei LMG S-19264T (=DSM 44701T), isolated from a smear-ripened cheese.</title>
        <authorList>
            <consortium name="US DOE Joint Genome Institute (JGI-PGF)"/>
            <person name="Walter F."/>
            <person name="Albersmeier A."/>
            <person name="Kalinowski J."/>
            <person name="Ruckert C."/>
        </authorList>
    </citation>
    <scope>NUCLEOTIDE SEQUENCE</scope>
    <source>
        <strain evidence="9">CGMCC 1.15367</strain>
    </source>
</reference>
<dbReference type="Pfam" id="PF08448">
    <property type="entry name" value="PAS_4"/>
    <property type="match status" value="1"/>
</dbReference>
<dbReference type="InterPro" id="IPR003018">
    <property type="entry name" value="GAF"/>
</dbReference>
<evidence type="ECO:0000256" key="1">
    <source>
        <dbReference type="ARBA" id="ARBA00000085"/>
    </source>
</evidence>
<dbReference type="Pfam" id="PF00512">
    <property type="entry name" value="HisKA"/>
    <property type="match status" value="1"/>
</dbReference>
<comment type="catalytic activity">
    <reaction evidence="1">
        <text>ATP + protein L-histidine = ADP + protein N-phospho-L-histidine.</text>
        <dbReference type="EC" id="2.7.13.3"/>
    </reaction>
</comment>
<dbReference type="CDD" id="cd00082">
    <property type="entry name" value="HisKA"/>
    <property type="match status" value="1"/>
</dbReference>
<dbReference type="PRINTS" id="PR00344">
    <property type="entry name" value="BCTRLSENSOR"/>
</dbReference>
<dbReference type="InterPro" id="IPR005467">
    <property type="entry name" value="His_kinase_dom"/>
</dbReference>
<feature type="domain" description="Histidine kinase" evidence="7">
    <location>
        <begin position="345"/>
        <end position="565"/>
    </location>
</feature>
<dbReference type="Pfam" id="PF02518">
    <property type="entry name" value="HATPase_c"/>
    <property type="match status" value="1"/>
</dbReference>
<dbReference type="InterPro" id="IPR003661">
    <property type="entry name" value="HisK_dim/P_dom"/>
</dbReference>
<keyword evidence="4" id="KW-0808">Transferase</keyword>
<evidence type="ECO:0000313" key="10">
    <source>
        <dbReference type="Proteomes" id="UP000644699"/>
    </source>
</evidence>
<dbReference type="Gene3D" id="3.30.450.20">
    <property type="entry name" value="PAS domain"/>
    <property type="match status" value="1"/>
</dbReference>
<dbReference type="Proteomes" id="UP000644699">
    <property type="component" value="Unassembled WGS sequence"/>
</dbReference>
<dbReference type="Gene3D" id="3.30.450.40">
    <property type="match status" value="1"/>
</dbReference>
<dbReference type="InterPro" id="IPR036097">
    <property type="entry name" value="HisK_dim/P_sf"/>
</dbReference>
<organism evidence="9 10">
    <name type="scientific">Aureimonas endophytica</name>
    <dbReference type="NCBI Taxonomy" id="2027858"/>
    <lineage>
        <taxon>Bacteria</taxon>
        <taxon>Pseudomonadati</taxon>
        <taxon>Pseudomonadota</taxon>
        <taxon>Alphaproteobacteria</taxon>
        <taxon>Hyphomicrobiales</taxon>
        <taxon>Aurantimonadaceae</taxon>
        <taxon>Aureimonas</taxon>
    </lineage>
</organism>
<dbReference type="Gene3D" id="1.10.287.130">
    <property type="match status" value="1"/>
</dbReference>
<dbReference type="InterPro" id="IPR013656">
    <property type="entry name" value="PAS_4"/>
</dbReference>
<keyword evidence="5" id="KW-0418">Kinase</keyword>
<reference evidence="9" key="2">
    <citation type="submission" date="2020-09" db="EMBL/GenBank/DDBJ databases">
        <authorList>
            <person name="Sun Q."/>
            <person name="Zhou Y."/>
        </authorList>
    </citation>
    <scope>NUCLEOTIDE SEQUENCE</scope>
    <source>
        <strain evidence="9">CGMCC 1.15367</strain>
    </source>
</reference>
<dbReference type="SUPFAM" id="SSF47384">
    <property type="entry name" value="Homodimeric domain of signal transducing histidine kinase"/>
    <property type="match status" value="1"/>
</dbReference>
<dbReference type="SMART" id="SM00065">
    <property type="entry name" value="GAF"/>
    <property type="match status" value="1"/>
</dbReference>
<dbReference type="PROSITE" id="PS50109">
    <property type="entry name" value="HIS_KIN"/>
    <property type="match status" value="1"/>
</dbReference>
<dbReference type="InterPro" id="IPR029016">
    <property type="entry name" value="GAF-like_dom_sf"/>
</dbReference>
<keyword evidence="10" id="KW-1185">Reference proteome</keyword>
<dbReference type="Gene3D" id="3.40.50.2300">
    <property type="match status" value="1"/>
</dbReference>
<dbReference type="SMART" id="SM00388">
    <property type="entry name" value="HisKA"/>
    <property type="match status" value="1"/>
</dbReference>
<dbReference type="SUPFAM" id="SSF52172">
    <property type="entry name" value="CheY-like"/>
    <property type="match status" value="1"/>
</dbReference>
<dbReference type="Pfam" id="PF01590">
    <property type="entry name" value="GAF"/>
    <property type="match status" value="1"/>
</dbReference>
<dbReference type="PROSITE" id="PS50110">
    <property type="entry name" value="RESPONSE_REGULATORY"/>
    <property type="match status" value="1"/>
</dbReference>
<evidence type="ECO:0000256" key="2">
    <source>
        <dbReference type="ARBA" id="ARBA00012438"/>
    </source>
</evidence>
<dbReference type="SUPFAM" id="SSF55785">
    <property type="entry name" value="PYP-like sensor domain (PAS domain)"/>
    <property type="match status" value="1"/>
</dbReference>
<dbReference type="SUPFAM" id="SSF55874">
    <property type="entry name" value="ATPase domain of HSP90 chaperone/DNA topoisomerase II/histidine kinase"/>
    <property type="match status" value="1"/>
</dbReference>
<sequence length="707" mass="74479">MPPYGCLGRRDVGASFSQAEDQDALLTALAASATVRSILDVVCETTGMGFAAVAHVTASRWVACQVRDDIAFGLPAGGELPVASTLCDTIRRTGEAIVIDEVARDPLYRHHHTPALYGLESYIAYPIVLSDGALFGTLCAIDPKPRQVDVPRIRAMVRLFAQLVATEVERIRATADGEAARRLNACLEERVAAALAEKKVHADIIDSSTAAVTALGLDGRILAINRANLTAFERVYGKRPAPGDDFLSLFAGAPDHLEQQRAIWARALAGEAFAIVQEFGDPGRERRSYEVRFAPLLDGEGRRICASSTSYDVTDRVKAEAELAAAQEQLHQARKMEAMGQLTGGVAHYFNNLLTPIVGGLDLLRRRGLGGEREQRLIAAAAQSAERARLLVQRLLAFARRQPLQPSAVDLAGLVGGMADLVSSTIGSRIELAIELADALPPAHADANQLEMALLNLCVNARDAMPEGGTLRIAASAEAVGAGHATGLSPGGYLRLSIADTGAGMDAATLARAVEPFFSTKGIGKGTGLGLSMVDGLARQLGGMLQLESRLGAGTTASLWLPASGAGTAPAPAPADAGLREARRGGIVLLVEDEELVRLSTAAMLGELGYRVVEAASAEEALARLREGLRPDCVVTDHLMPGMTGGELARTLALDHPGLPALIVSGYADRDDLAAEFALLSKPFRRDELRDSLAALSASRSMAAILG</sequence>
<dbReference type="EC" id="2.7.13.3" evidence="2"/>
<evidence type="ECO:0000259" key="7">
    <source>
        <dbReference type="PROSITE" id="PS50109"/>
    </source>
</evidence>
<accession>A0A916ZTB9</accession>
<dbReference type="Pfam" id="PF00072">
    <property type="entry name" value="Response_reg"/>
    <property type="match status" value="1"/>
</dbReference>
<evidence type="ECO:0000256" key="4">
    <source>
        <dbReference type="ARBA" id="ARBA00022679"/>
    </source>
</evidence>
<dbReference type="AlphaFoldDB" id="A0A916ZTB9"/>
<dbReference type="SMART" id="SM00387">
    <property type="entry name" value="HATPase_c"/>
    <property type="match status" value="1"/>
</dbReference>
<evidence type="ECO:0000256" key="3">
    <source>
        <dbReference type="ARBA" id="ARBA00022553"/>
    </source>
</evidence>
<dbReference type="PANTHER" id="PTHR43065:SF42">
    <property type="entry name" value="TWO-COMPONENT SENSOR PPRA"/>
    <property type="match status" value="1"/>
</dbReference>
<dbReference type="InterPro" id="IPR035965">
    <property type="entry name" value="PAS-like_dom_sf"/>
</dbReference>
<dbReference type="InterPro" id="IPR001789">
    <property type="entry name" value="Sig_transdc_resp-reg_receiver"/>
</dbReference>
<dbReference type="GO" id="GO:0000155">
    <property type="term" value="F:phosphorelay sensor kinase activity"/>
    <property type="evidence" value="ECO:0007669"/>
    <property type="project" value="InterPro"/>
</dbReference>
<dbReference type="Gene3D" id="3.30.565.10">
    <property type="entry name" value="Histidine kinase-like ATPase, C-terminal domain"/>
    <property type="match status" value="1"/>
</dbReference>
<dbReference type="PANTHER" id="PTHR43065">
    <property type="entry name" value="SENSOR HISTIDINE KINASE"/>
    <property type="match status" value="1"/>
</dbReference>
<dbReference type="InterPro" id="IPR011006">
    <property type="entry name" value="CheY-like_superfamily"/>
</dbReference>
<dbReference type="SUPFAM" id="SSF55781">
    <property type="entry name" value="GAF domain-like"/>
    <property type="match status" value="1"/>
</dbReference>
<gene>
    <name evidence="9" type="ORF">GCM10011390_35020</name>
</gene>
<proteinExistence type="predicted"/>